<dbReference type="Gene3D" id="3.40.630.30">
    <property type="match status" value="1"/>
</dbReference>
<evidence type="ECO:0000313" key="4">
    <source>
        <dbReference type="Proteomes" id="UP000051497"/>
    </source>
</evidence>
<dbReference type="OrthoDB" id="9787920at2"/>
<evidence type="ECO:0000313" key="3">
    <source>
        <dbReference type="EMBL" id="MCS5711379.1"/>
    </source>
</evidence>
<reference evidence="3" key="3">
    <citation type="submission" date="2021-06" db="EMBL/GenBank/DDBJ databases">
        <title>Genomic Description and Analysis of Intracellular Bacteria, Candidatus Berkiella cookevillensis and Candidatus Berkiella aquae.</title>
        <authorList>
            <person name="Kidane D.T."/>
            <person name="Mehari Y.T."/>
            <person name="Rice F.C."/>
            <person name="Arivett B.A."/>
            <person name="Farone A.L."/>
            <person name="Berk S.G."/>
            <person name="Farone M.B."/>
        </authorList>
    </citation>
    <scope>NUCLEOTIDE SEQUENCE</scope>
    <source>
        <strain evidence="3">HT99</strain>
    </source>
</reference>
<dbReference type="PROSITE" id="PS51186">
    <property type="entry name" value="GNAT"/>
    <property type="match status" value="1"/>
</dbReference>
<gene>
    <name evidence="3" type="ORF">HT99x_008020</name>
    <name evidence="2" type="ORF">HT99x_02119</name>
</gene>
<evidence type="ECO:0000259" key="1">
    <source>
        <dbReference type="PROSITE" id="PS51186"/>
    </source>
</evidence>
<accession>A0A0Q9YJR7</accession>
<dbReference type="CDD" id="cd04301">
    <property type="entry name" value="NAT_SF"/>
    <property type="match status" value="1"/>
</dbReference>
<dbReference type="InterPro" id="IPR000182">
    <property type="entry name" value="GNAT_dom"/>
</dbReference>
<protein>
    <submittedName>
        <fullName evidence="2">Acetyltransferase (GNAT) family protein</fullName>
    </submittedName>
    <submittedName>
        <fullName evidence="3">GNAT family N-acetyltransferase</fullName>
    </submittedName>
</protein>
<dbReference type="EMBL" id="LKAJ02000001">
    <property type="protein sequence ID" value="MCS5711379.1"/>
    <property type="molecule type" value="Genomic_DNA"/>
</dbReference>
<keyword evidence="2" id="KW-0808">Transferase</keyword>
<organism evidence="2">
    <name type="scientific">Candidatus Berkiella aquae</name>
    <dbReference type="NCBI Taxonomy" id="295108"/>
    <lineage>
        <taxon>Bacteria</taxon>
        <taxon>Pseudomonadati</taxon>
        <taxon>Pseudomonadota</taxon>
        <taxon>Gammaproteobacteria</taxon>
        <taxon>Candidatus Berkiellales</taxon>
        <taxon>Candidatus Berkiellaceae</taxon>
        <taxon>Candidatus Berkiella</taxon>
    </lineage>
</organism>
<reference evidence="2" key="1">
    <citation type="submission" date="2015-09" db="EMBL/GenBank/DDBJ databases">
        <title>Draft Genome Sequences of Two Novel Amoeba-resistant Intranuclear Bacteria, Candidatus Berkiella cookevillensis and Candidatus Berkiella aquae.</title>
        <authorList>
            <person name="Mehari Y.T."/>
            <person name="Arivett B.A."/>
            <person name="Farone A.L."/>
            <person name="Gunderson J.H."/>
            <person name="Farone M.B."/>
        </authorList>
    </citation>
    <scope>NUCLEOTIDE SEQUENCE [LARGE SCALE GENOMIC DNA]</scope>
    <source>
        <strain evidence="2">HT99</strain>
    </source>
</reference>
<keyword evidence="4" id="KW-1185">Reference proteome</keyword>
<dbReference type="Pfam" id="PF00583">
    <property type="entry name" value="Acetyltransf_1"/>
    <property type="match status" value="1"/>
</dbReference>
<name>A0A0Q9YJR7_9GAMM</name>
<dbReference type="AlphaFoldDB" id="A0A0Q9YJR7"/>
<proteinExistence type="predicted"/>
<evidence type="ECO:0000313" key="2">
    <source>
        <dbReference type="EMBL" id="KRG20902.1"/>
    </source>
</evidence>
<comment type="caution">
    <text evidence="2">The sequence shown here is derived from an EMBL/GenBank/DDBJ whole genome shotgun (WGS) entry which is preliminary data.</text>
</comment>
<reference evidence="3" key="2">
    <citation type="journal article" date="2016" name="Genome Announc.">
        <title>Draft Genome Sequences of Two Novel Amoeba-Resistant Intranuclear Bacteria, 'Candidatus Berkiella cookevillensis' and 'Candidatus Berkiella aquae'.</title>
        <authorList>
            <person name="Mehari Y.T."/>
            <person name="Arivett B.A."/>
            <person name="Farone A.L."/>
            <person name="Gunderson J.H."/>
            <person name="Farone M.B."/>
        </authorList>
    </citation>
    <scope>NUCLEOTIDE SEQUENCE</scope>
    <source>
        <strain evidence="3">HT99</strain>
    </source>
</reference>
<dbReference type="SUPFAM" id="SSF55729">
    <property type="entry name" value="Acyl-CoA N-acyltransferases (Nat)"/>
    <property type="match status" value="1"/>
</dbReference>
<feature type="domain" description="N-acetyltransferase" evidence="1">
    <location>
        <begin position="1"/>
        <end position="139"/>
    </location>
</feature>
<sequence>MHHPLTFDPHPQSADLDILDQGISAYAKQQRDLPPIESFAYYIRDEENQLVGGCKGSCLYGCLYVDQLWVSEPLRGQGYGLKLMQAALEYGKNQDCTFATVNTMDWEALTFYQQLGFEIQHISKGFMKDSMCYFLRKSL</sequence>
<dbReference type="RefSeq" id="WP_075066742.1">
    <property type="nucleotide sequence ID" value="NZ_LKAJ02000001.1"/>
</dbReference>
<dbReference type="STRING" id="295108.HT99x_02119"/>
<dbReference type="InterPro" id="IPR016181">
    <property type="entry name" value="Acyl_CoA_acyltransferase"/>
</dbReference>
<dbReference type="EMBL" id="LKAJ01000008">
    <property type="protein sequence ID" value="KRG20902.1"/>
    <property type="molecule type" value="Genomic_DNA"/>
</dbReference>
<dbReference type="GO" id="GO:0016747">
    <property type="term" value="F:acyltransferase activity, transferring groups other than amino-acyl groups"/>
    <property type="evidence" value="ECO:0007669"/>
    <property type="project" value="InterPro"/>
</dbReference>
<dbReference type="Proteomes" id="UP000051497">
    <property type="component" value="Unassembled WGS sequence"/>
</dbReference>